<keyword evidence="4 9" id="KW-0805">Transcription regulation</keyword>
<name>A0AA86T9A7_9FABA</name>
<evidence type="ECO:0000259" key="11">
    <source>
        <dbReference type="PROSITE" id="PS50884"/>
    </source>
</evidence>
<organism evidence="12 13">
    <name type="scientific">Sphenostylis stenocarpa</name>
    <dbReference type="NCBI Taxonomy" id="92480"/>
    <lineage>
        <taxon>Eukaryota</taxon>
        <taxon>Viridiplantae</taxon>
        <taxon>Streptophyta</taxon>
        <taxon>Embryophyta</taxon>
        <taxon>Tracheophyta</taxon>
        <taxon>Spermatophyta</taxon>
        <taxon>Magnoliopsida</taxon>
        <taxon>eudicotyledons</taxon>
        <taxon>Gunneridae</taxon>
        <taxon>Pentapetalae</taxon>
        <taxon>rosids</taxon>
        <taxon>fabids</taxon>
        <taxon>Fabales</taxon>
        <taxon>Fabaceae</taxon>
        <taxon>Papilionoideae</taxon>
        <taxon>50 kb inversion clade</taxon>
        <taxon>NPAAA clade</taxon>
        <taxon>indigoferoid/millettioid clade</taxon>
        <taxon>Phaseoleae</taxon>
        <taxon>Sphenostylis</taxon>
    </lineage>
</organism>
<dbReference type="GO" id="GO:0003677">
    <property type="term" value="F:DNA binding"/>
    <property type="evidence" value="ECO:0007669"/>
    <property type="project" value="UniProtKB-UniRule"/>
</dbReference>
<evidence type="ECO:0000256" key="5">
    <source>
        <dbReference type="ARBA" id="ARBA00023125"/>
    </source>
</evidence>
<comment type="function">
    <text evidence="9">Transcription factor that binds specifically to a 5'-AA[AG]G-3' consensus core sequence.</text>
</comment>
<evidence type="ECO:0000313" key="12">
    <source>
        <dbReference type="EMBL" id="CAJ1974345.1"/>
    </source>
</evidence>
<evidence type="ECO:0000256" key="10">
    <source>
        <dbReference type="SAM" id="MobiDB-lite"/>
    </source>
</evidence>
<dbReference type="Pfam" id="PF02701">
    <property type="entry name" value="Zn_ribbon_Dof"/>
    <property type="match status" value="1"/>
</dbReference>
<evidence type="ECO:0000256" key="2">
    <source>
        <dbReference type="ARBA" id="ARBA00022771"/>
    </source>
</evidence>
<keyword evidence="6 9" id="KW-0804">Transcription</keyword>
<feature type="region of interest" description="Disordered" evidence="10">
    <location>
        <begin position="150"/>
        <end position="169"/>
    </location>
</feature>
<feature type="region of interest" description="Disordered" evidence="10">
    <location>
        <begin position="86"/>
        <end position="129"/>
    </location>
</feature>
<dbReference type="PANTHER" id="PTHR31992:SF301">
    <property type="entry name" value="DOF ZINC FINGER PROTEIN DOF3.7"/>
    <property type="match status" value="1"/>
</dbReference>
<evidence type="ECO:0000256" key="8">
    <source>
        <dbReference type="PROSITE-ProRule" id="PRU00071"/>
    </source>
</evidence>
<evidence type="ECO:0000256" key="4">
    <source>
        <dbReference type="ARBA" id="ARBA00023015"/>
    </source>
</evidence>
<evidence type="ECO:0000256" key="6">
    <source>
        <dbReference type="ARBA" id="ARBA00023163"/>
    </source>
</evidence>
<feature type="domain" description="Dof-type" evidence="11">
    <location>
        <begin position="42"/>
        <end position="96"/>
    </location>
</feature>
<evidence type="ECO:0000256" key="9">
    <source>
        <dbReference type="RuleBase" id="RU369094"/>
    </source>
</evidence>
<dbReference type="GO" id="GO:0003700">
    <property type="term" value="F:DNA-binding transcription factor activity"/>
    <property type="evidence" value="ECO:0007669"/>
    <property type="project" value="UniProtKB-UniRule"/>
</dbReference>
<evidence type="ECO:0000256" key="7">
    <source>
        <dbReference type="ARBA" id="ARBA00023242"/>
    </source>
</evidence>
<evidence type="ECO:0000256" key="1">
    <source>
        <dbReference type="ARBA" id="ARBA00022723"/>
    </source>
</evidence>
<accession>A0AA86T9A7</accession>
<dbReference type="GO" id="GO:0005634">
    <property type="term" value="C:nucleus"/>
    <property type="evidence" value="ECO:0007669"/>
    <property type="project" value="UniProtKB-SubCell"/>
</dbReference>
<dbReference type="Gramene" id="rna-AYBTSS11_LOCUS26420">
    <property type="protein sequence ID" value="CAJ1974345.1"/>
    <property type="gene ID" value="gene-AYBTSS11_LOCUS26420"/>
</dbReference>
<keyword evidence="7 8" id="KW-0539">Nucleus</keyword>
<dbReference type="AlphaFoldDB" id="A0AA86T9A7"/>
<dbReference type="PANTHER" id="PTHR31992">
    <property type="entry name" value="DOF ZINC FINGER PROTEIN DOF1.4-RELATED"/>
    <property type="match status" value="1"/>
</dbReference>
<dbReference type="GO" id="GO:0008270">
    <property type="term" value="F:zinc ion binding"/>
    <property type="evidence" value="ECO:0007669"/>
    <property type="project" value="UniProtKB-KW"/>
</dbReference>
<dbReference type="EMBL" id="OY731406">
    <property type="protein sequence ID" value="CAJ1974345.1"/>
    <property type="molecule type" value="Genomic_DNA"/>
</dbReference>
<feature type="compositionally biased region" description="Basic residues" evidence="10">
    <location>
        <begin position="92"/>
        <end position="106"/>
    </location>
</feature>
<comment type="subcellular location">
    <subcellularLocation>
        <location evidence="8 9">Nucleus</location>
    </subcellularLocation>
</comment>
<evidence type="ECO:0000256" key="3">
    <source>
        <dbReference type="ARBA" id="ARBA00022833"/>
    </source>
</evidence>
<keyword evidence="1 9" id="KW-0479">Metal-binding</keyword>
<keyword evidence="2 8" id="KW-0863">Zinc-finger</keyword>
<keyword evidence="3 9" id="KW-0862">Zinc</keyword>
<keyword evidence="5 8" id="KW-0238">DNA-binding</keyword>
<proteinExistence type="predicted"/>
<keyword evidence="13" id="KW-1185">Reference proteome</keyword>
<gene>
    <name evidence="12" type="ORF">AYBTSS11_LOCUS26420</name>
</gene>
<sequence length="303" mass="33885">MFPHSLIGAAALQQMLHHHHHHHFPTPMEQRSRWKPNIEVAPNCPRCASTNTKFCYYNNYSLSQPRYFCKACRRYWTKGGSLRNVPVGGGCRKNRRGKSSSRHHPTQRSFNSASEDTESSLDDAHPNNNGSREIDMALVFAKFLNPKQQVAEDHNGSSSSNNYLTPESVETESDIAAVQSQNRGSSDLVLEEFDADAVVGIGNFGREELSLGEINELERLLGVCGDEDGLWCDATLSSSVTWELPVKEMPLQELEYSMPLLNENDDQLLPITSSSTMNSMSDTCWSTWSSFDPSTMEVFSSTP</sequence>
<feature type="compositionally biased region" description="Polar residues" evidence="10">
    <location>
        <begin position="156"/>
        <end position="165"/>
    </location>
</feature>
<protein>
    <recommendedName>
        <fullName evidence="9">Dof zinc finger protein</fullName>
    </recommendedName>
</protein>
<dbReference type="InterPro" id="IPR003851">
    <property type="entry name" value="Znf_Dof"/>
</dbReference>
<reference evidence="12" key="1">
    <citation type="submission" date="2023-10" db="EMBL/GenBank/DDBJ databases">
        <authorList>
            <person name="Domelevo Entfellner J.-B."/>
        </authorList>
    </citation>
    <scope>NUCLEOTIDE SEQUENCE</scope>
</reference>
<dbReference type="PROSITE" id="PS01361">
    <property type="entry name" value="ZF_DOF_1"/>
    <property type="match status" value="1"/>
</dbReference>
<dbReference type="InterPro" id="IPR045174">
    <property type="entry name" value="Dof"/>
</dbReference>
<dbReference type="PROSITE" id="PS50884">
    <property type="entry name" value="ZF_DOF_2"/>
    <property type="match status" value="1"/>
</dbReference>
<evidence type="ECO:0000313" key="13">
    <source>
        <dbReference type="Proteomes" id="UP001189624"/>
    </source>
</evidence>
<dbReference type="Proteomes" id="UP001189624">
    <property type="component" value="Chromosome 9"/>
</dbReference>